<evidence type="ECO:0000256" key="1">
    <source>
        <dbReference type="ARBA" id="ARBA00001974"/>
    </source>
</evidence>
<dbReference type="Pfam" id="PF01756">
    <property type="entry name" value="ACOX"/>
    <property type="match status" value="1"/>
</dbReference>
<dbReference type="GO" id="GO:0071949">
    <property type="term" value="F:FAD binding"/>
    <property type="evidence" value="ECO:0007669"/>
    <property type="project" value="InterPro"/>
</dbReference>
<dbReference type="FunFam" id="2.40.110.10:FF:000003">
    <property type="entry name" value="Acyl-coenzyme A oxidase"/>
    <property type="match status" value="1"/>
</dbReference>
<feature type="active site" description="Proton acceptor" evidence="11">
    <location>
        <position position="424"/>
    </location>
</feature>
<keyword evidence="4 10" id="KW-0285">Flavoprotein</keyword>
<dbReference type="GO" id="GO:0005777">
    <property type="term" value="C:peroxisome"/>
    <property type="evidence" value="ECO:0007669"/>
    <property type="project" value="UniProtKB-SubCell"/>
</dbReference>
<evidence type="ECO:0000313" key="17">
    <source>
        <dbReference type="Proteomes" id="UP001295684"/>
    </source>
</evidence>
<dbReference type="PANTHER" id="PTHR10909:SF250">
    <property type="entry name" value="PEROXISOMAL ACYL-COENZYME A OXIDASE 1"/>
    <property type="match status" value="1"/>
</dbReference>
<dbReference type="Pfam" id="PF22924">
    <property type="entry name" value="ACOX_C_alpha1"/>
    <property type="match status" value="1"/>
</dbReference>
<protein>
    <recommendedName>
        <fullName evidence="10">Acyl-coenzyme A oxidase</fullName>
    </recommendedName>
</protein>
<evidence type="ECO:0000256" key="3">
    <source>
        <dbReference type="ARBA" id="ARBA00006288"/>
    </source>
</evidence>
<evidence type="ECO:0000256" key="7">
    <source>
        <dbReference type="ARBA" id="ARBA00023002"/>
    </source>
</evidence>
<feature type="domain" description="Acyl-coenzyme A oxidase N-terminal" evidence="14">
    <location>
        <begin position="29"/>
        <end position="134"/>
    </location>
</feature>
<evidence type="ECO:0000256" key="5">
    <source>
        <dbReference type="ARBA" id="ARBA00022827"/>
    </source>
</evidence>
<evidence type="ECO:0000259" key="13">
    <source>
        <dbReference type="Pfam" id="PF01756"/>
    </source>
</evidence>
<dbReference type="SUPFAM" id="SSF56645">
    <property type="entry name" value="Acyl-CoA dehydrogenase NM domain-like"/>
    <property type="match status" value="1"/>
</dbReference>
<reference evidence="16" key="1">
    <citation type="submission" date="2023-07" db="EMBL/GenBank/DDBJ databases">
        <authorList>
            <consortium name="AG Swart"/>
            <person name="Singh M."/>
            <person name="Singh A."/>
            <person name="Seah K."/>
            <person name="Emmerich C."/>
        </authorList>
    </citation>
    <scope>NUCLEOTIDE SEQUENCE</scope>
    <source>
        <strain evidence="16">DP1</strain>
    </source>
</reference>
<organism evidence="16 17">
    <name type="scientific">Euplotes crassus</name>
    <dbReference type="NCBI Taxonomy" id="5936"/>
    <lineage>
        <taxon>Eukaryota</taxon>
        <taxon>Sar</taxon>
        <taxon>Alveolata</taxon>
        <taxon>Ciliophora</taxon>
        <taxon>Intramacronucleata</taxon>
        <taxon>Spirotrichea</taxon>
        <taxon>Hypotrichia</taxon>
        <taxon>Euplotida</taxon>
        <taxon>Euplotidae</taxon>
        <taxon>Moneuplotes</taxon>
    </lineage>
</organism>
<dbReference type="AlphaFoldDB" id="A0AAD1U3P5"/>
<dbReference type="GO" id="GO:0055088">
    <property type="term" value="P:lipid homeostasis"/>
    <property type="evidence" value="ECO:0007669"/>
    <property type="project" value="TreeGrafter"/>
</dbReference>
<comment type="subcellular location">
    <subcellularLocation>
        <location evidence="2">Peroxisome</location>
    </subcellularLocation>
</comment>
<dbReference type="InterPro" id="IPR009100">
    <property type="entry name" value="AcylCoA_DH/oxidase_NM_dom_sf"/>
</dbReference>
<dbReference type="InterPro" id="IPR046373">
    <property type="entry name" value="Acyl-CoA_Oxase/DH_mid-dom_sf"/>
</dbReference>
<comment type="cofactor">
    <cofactor evidence="1">
        <name>FAD</name>
        <dbReference type="ChEBI" id="CHEBI:57692"/>
    </cofactor>
</comment>
<evidence type="ECO:0000256" key="4">
    <source>
        <dbReference type="ARBA" id="ARBA00022630"/>
    </source>
</evidence>
<feature type="domain" description="Acyl-CoA oxidase C-terminal" evidence="13">
    <location>
        <begin position="479"/>
        <end position="656"/>
    </location>
</feature>
<dbReference type="PIRSF" id="PIRSF000168">
    <property type="entry name" value="Acyl-CoA_oxidase"/>
    <property type="match status" value="1"/>
</dbReference>
<dbReference type="InterPro" id="IPR012258">
    <property type="entry name" value="Acyl-CoA_oxidase"/>
</dbReference>
<dbReference type="GO" id="GO:0033540">
    <property type="term" value="P:fatty acid beta-oxidation using acyl-CoA oxidase"/>
    <property type="evidence" value="ECO:0007669"/>
    <property type="project" value="TreeGrafter"/>
</dbReference>
<feature type="binding site" evidence="12">
    <location>
        <position position="180"/>
    </location>
    <ligand>
        <name>FAD</name>
        <dbReference type="ChEBI" id="CHEBI:57692"/>
    </ligand>
</feature>
<comment type="caution">
    <text evidence="16">The sequence shown here is derived from an EMBL/GenBank/DDBJ whole genome shotgun (WGS) entry which is preliminary data.</text>
</comment>
<dbReference type="Gene3D" id="2.40.110.10">
    <property type="entry name" value="Butyryl-CoA Dehydrogenase, subunit A, domain 2"/>
    <property type="match status" value="1"/>
</dbReference>
<dbReference type="InterPro" id="IPR002655">
    <property type="entry name" value="Acyl-CoA_oxidase_C"/>
</dbReference>
<name>A0AAD1U3P5_EUPCR</name>
<dbReference type="Gene3D" id="1.10.540.10">
    <property type="entry name" value="Acyl-CoA dehydrogenase/oxidase, N-terminal domain"/>
    <property type="match status" value="1"/>
</dbReference>
<proteinExistence type="inferred from homology"/>
<evidence type="ECO:0000259" key="14">
    <source>
        <dbReference type="Pfam" id="PF14749"/>
    </source>
</evidence>
<keyword evidence="9" id="KW-0576">Peroxisome</keyword>
<keyword evidence="5 10" id="KW-0274">FAD</keyword>
<evidence type="ECO:0000259" key="15">
    <source>
        <dbReference type="Pfam" id="PF22924"/>
    </source>
</evidence>
<evidence type="ECO:0000256" key="9">
    <source>
        <dbReference type="ARBA" id="ARBA00023140"/>
    </source>
</evidence>
<evidence type="ECO:0000313" key="16">
    <source>
        <dbReference type="EMBL" id="CAI2360845.1"/>
    </source>
</evidence>
<keyword evidence="7" id="KW-0560">Oxidoreductase</keyword>
<dbReference type="Gene3D" id="1.20.140.10">
    <property type="entry name" value="Butyryl-CoA Dehydrogenase, subunit A, domain 3"/>
    <property type="match status" value="2"/>
</dbReference>
<evidence type="ECO:0000256" key="10">
    <source>
        <dbReference type="PIRNR" id="PIRNR000168"/>
    </source>
</evidence>
<dbReference type="PANTHER" id="PTHR10909">
    <property type="entry name" value="ELECTRON TRANSPORT OXIDOREDUCTASE"/>
    <property type="match status" value="1"/>
</dbReference>
<dbReference type="InterPro" id="IPR055060">
    <property type="entry name" value="ACOX_C_alpha1"/>
</dbReference>
<dbReference type="GO" id="GO:0005504">
    <property type="term" value="F:fatty acid binding"/>
    <property type="evidence" value="ECO:0007669"/>
    <property type="project" value="TreeGrafter"/>
</dbReference>
<dbReference type="Proteomes" id="UP001295684">
    <property type="component" value="Unassembled WGS sequence"/>
</dbReference>
<feature type="domain" description="Acyl-CoA oxidase C-alpha1" evidence="15">
    <location>
        <begin position="277"/>
        <end position="439"/>
    </location>
</feature>
<dbReference type="SUPFAM" id="SSF47203">
    <property type="entry name" value="Acyl-CoA dehydrogenase C-terminal domain-like"/>
    <property type="match status" value="2"/>
</dbReference>
<evidence type="ECO:0000256" key="2">
    <source>
        <dbReference type="ARBA" id="ARBA00004275"/>
    </source>
</evidence>
<keyword evidence="8" id="KW-0443">Lipid metabolism</keyword>
<keyword evidence="6" id="KW-0276">Fatty acid metabolism</keyword>
<evidence type="ECO:0000256" key="8">
    <source>
        <dbReference type="ARBA" id="ARBA00023098"/>
    </source>
</evidence>
<evidence type="ECO:0000256" key="6">
    <source>
        <dbReference type="ARBA" id="ARBA00022832"/>
    </source>
</evidence>
<dbReference type="Pfam" id="PF14749">
    <property type="entry name" value="Acyl-CoA_ox_N"/>
    <property type="match status" value="1"/>
</dbReference>
<dbReference type="EMBL" id="CAMPGE010002040">
    <property type="protein sequence ID" value="CAI2360845.1"/>
    <property type="molecule type" value="Genomic_DNA"/>
</dbReference>
<evidence type="ECO:0000256" key="11">
    <source>
        <dbReference type="PIRSR" id="PIRSR000168-1"/>
    </source>
</evidence>
<keyword evidence="17" id="KW-1185">Reference proteome</keyword>
<feature type="binding site" evidence="12">
    <location>
        <position position="141"/>
    </location>
    <ligand>
        <name>FAD</name>
        <dbReference type="ChEBI" id="CHEBI:57692"/>
    </ligand>
</feature>
<dbReference type="InterPro" id="IPR036250">
    <property type="entry name" value="AcylCo_DH-like_C"/>
</dbReference>
<dbReference type="GO" id="GO:0003997">
    <property type="term" value="F:acyl-CoA oxidase activity"/>
    <property type="evidence" value="ECO:0007669"/>
    <property type="project" value="InterPro"/>
</dbReference>
<evidence type="ECO:0000256" key="12">
    <source>
        <dbReference type="PIRSR" id="PIRSR000168-2"/>
    </source>
</evidence>
<accession>A0AAD1U3P5</accession>
<comment type="similarity">
    <text evidence="3 10">Belongs to the acyl-CoA oxidase family.</text>
</comment>
<gene>
    <name evidence="16" type="ORF">ECRASSUSDP1_LOCUS2152</name>
</gene>
<sequence>MSSIKTELEKHISNSGINCDELRKNSWRETYERDLNIMKQVAEDPITKFRTHFYNLSREDMFKYNIMRAARMKELGYEGKVPHVDKENYGTFSIAINSLYPTSVHHGMFESIVKVLGSDQQVSEVWDDIVDYKILGCYAQTEIGHGSDVQGLETEAIYDEATEEFIINSPSVKAYKFWPGDLGKMANHAVVFAKMIIKGEAYGIHAFFFRIRDSESHTPLKGIEIGDIGPKYGYPYKDNGYMAFSEFRVPRSAILSRYVSVSKDGMIELKGDPRIGYATMLWIRVQLLFFGWQVKFSNIAQCMRYTLKRKQFKSLPGTDIERPIFDYQATQDKIVSAICYSYANLTISHFCMDTFYKMEEKVKNEDFSMMNDLHVLISSLKAYCMDYDMTTLYNLRELQGGHGYLYLANIPGWIDAWSPNVTLEGDGYVLFQQTSRKLMKKLKSVAKGKSIDKTFYPYMDQVLSVEGLTESDADIRETHKLCEILRVAISYELLGLSKNLTKEDQHSFDTKWNKIYQVELANLAKLHAVYMTSLSFADQIPSLSTDKLTQEVLTKVCNVYITEEIMKFAQTALLEGYINGEQMVNIQNYRTELVESLKPHVIALAESQVIHDRMTQSTALSGYDSDYASNLYEMAMQNTLNATHKMPNIDRQLKPLSKKLSNFAKI</sequence>
<dbReference type="InterPro" id="IPR029320">
    <property type="entry name" value="Acyl-CoA_ox_N"/>
</dbReference>
<dbReference type="InterPro" id="IPR037069">
    <property type="entry name" value="AcylCoA_DH/ox_N_sf"/>
</dbReference>